<dbReference type="RefSeq" id="WP_152300019.1">
    <property type="nucleotide sequence ID" value="NZ_CP041166.1"/>
</dbReference>
<dbReference type="InterPro" id="IPR002733">
    <property type="entry name" value="AMMECR1_domain"/>
</dbReference>
<accession>A0AAJ4DN92</accession>
<sequence>MLDPILLQIAKTAILHEFNNSYTLDKESLFRDYPFLKKEGATFVTIEHSHHLRGCIGSIIAHRSLYDDLVQNAVSAAFHDPRFHPLNEREFPNISLEVSVLSKPEILEYDDFDDLLTKVNPDIDGLILNHNGHQGTFLPQVWEQIKSPKEFLEHLSIKAGLTPLVYQEHPIIYRYHVDAIEKKFDDILSL</sequence>
<dbReference type="PROSITE" id="PS51112">
    <property type="entry name" value="AMMECR1"/>
    <property type="match status" value="1"/>
</dbReference>
<dbReference type="Gene3D" id="3.30.700.20">
    <property type="entry name" value="Hypothetical protein ph0010, domain 1"/>
    <property type="match status" value="1"/>
</dbReference>
<dbReference type="PANTHER" id="PTHR13016">
    <property type="entry name" value="AMMECR1 HOMOLOG"/>
    <property type="match status" value="1"/>
</dbReference>
<gene>
    <name evidence="2" type="primary">amrA</name>
    <name evidence="2" type="ORF">FJR47_08535</name>
</gene>
<dbReference type="NCBIfam" id="TIGR04335">
    <property type="entry name" value="AmmeMemoSam_A"/>
    <property type="match status" value="1"/>
</dbReference>
<organism evidence="2 3">
    <name type="scientific">Sulfurimonas xiamenensis</name>
    <dbReference type="NCBI Taxonomy" id="2590021"/>
    <lineage>
        <taxon>Bacteria</taxon>
        <taxon>Pseudomonadati</taxon>
        <taxon>Campylobacterota</taxon>
        <taxon>Epsilonproteobacteria</taxon>
        <taxon>Campylobacterales</taxon>
        <taxon>Sulfurimonadaceae</taxon>
        <taxon>Sulfurimonas</taxon>
    </lineage>
</organism>
<evidence type="ECO:0000313" key="3">
    <source>
        <dbReference type="Proteomes" id="UP000326061"/>
    </source>
</evidence>
<dbReference type="Gene3D" id="3.30.1490.150">
    <property type="entry name" value="Hypothetical protein ph0010, domain 2"/>
    <property type="match status" value="1"/>
</dbReference>
<feature type="domain" description="AMMECR1" evidence="1">
    <location>
        <begin position="1"/>
        <end position="190"/>
    </location>
</feature>
<dbReference type="AlphaFoldDB" id="A0AAJ4DN92"/>
<protein>
    <submittedName>
        <fullName evidence="2">AmmeMemoRadiSam system protein A</fullName>
    </submittedName>
</protein>
<keyword evidence="3" id="KW-1185">Reference proteome</keyword>
<dbReference type="InterPro" id="IPR027485">
    <property type="entry name" value="AMMECR1_N"/>
</dbReference>
<dbReference type="InterPro" id="IPR023473">
    <property type="entry name" value="AMMECR1"/>
</dbReference>
<name>A0AAJ4DN92_9BACT</name>
<proteinExistence type="predicted"/>
<evidence type="ECO:0000259" key="1">
    <source>
        <dbReference type="PROSITE" id="PS51112"/>
    </source>
</evidence>
<dbReference type="EMBL" id="CP041166">
    <property type="protein sequence ID" value="QFR43959.1"/>
    <property type="molecule type" value="Genomic_DNA"/>
</dbReference>
<dbReference type="SUPFAM" id="SSF143447">
    <property type="entry name" value="AMMECR1-like"/>
    <property type="match status" value="1"/>
</dbReference>
<dbReference type="Pfam" id="PF01871">
    <property type="entry name" value="AMMECR1"/>
    <property type="match status" value="1"/>
</dbReference>
<evidence type="ECO:0000313" key="2">
    <source>
        <dbReference type="EMBL" id="QFR43959.1"/>
    </source>
</evidence>
<dbReference type="InterPro" id="IPR036071">
    <property type="entry name" value="AMMECR1_dom_sf"/>
</dbReference>
<dbReference type="KEGG" id="suln:FJR47_08535"/>
<dbReference type="NCBIfam" id="TIGR00296">
    <property type="entry name" value="TIGR00296 family protein"/>
    <property type="match status" value="1"/>
</dbReference>
<dbReference type="Proteomes" id="UP000326061">
    <property type="component" value="Chromosome"/>
</dbReference>
<reference evidence="3" key="1">
    <citation type="submission" date="2019-06" db="EMBL/GenBank/DDBJ databases">
        <title>Sulfurimonas gotlandica sp. nov., a chemoautotrophic and psychrotolerant epsilonproteobacterium isolated from a pelagic redoxcline, and an emended description of the genus Sulfurimonas.</title>
        <authorList>
            <person name="Wang S."/>
            <person name="Jiang L."/>
            <person name="Shao Z."/>
        </authorList>
    </citation>
    <scope>NUCLEOTIDE SEQUENCE [LARGE SCALE GENOMIC DNA]</scope>
    <source>
        <strain evidence="3">1-1N</strain>
    </source>
</reference>
<dbReference type="PANTHER" id="PTHR13016:SF0">
    <property type="entry name" value="AMME SYNDROME CANDIDATE GENE 1 PROTEIN"/>
    <property type="match status" value="1"/>
</dbReference>
<dbReference type="InterPro" id="IPR027623">
    <property type="entry name" value="AmmeMemoSam_A"/>
</dbReference>